<dbReference type="GO" id="GO:0051639">
    <property type="term" value="P:actin filament network formation"/>
    <property type="evidence" value="ECO:0007669"/>
    <property type="project" value="TreeGrafter"/>
</dbReference>
<dbReference type="Proteomes" id="UP001642409">
    <property type="component" value="Unassembled WGS sequence"/>
</dbReference>
<dbReference type="GO" id="GO:0005737">
    <property type="term" value="C:cytoplasm"/>
    <property type="evidence" value="ECO:0007669"/>
    <property type="project" value="TreeGrafter"/>
</dbReference>
<gene>
    <name evidence="5" type="ORF">HINF_LOCUS5435</name>
    <name evidence="6" type="ORF">HINF_LOCUS73762</name>
</gene>
<dbReference type="PANTHER" id="PTHR19961">
    <property type="entry name" value="FIMBRIN/PLASTIN"/>
    <property type="match status" value="1"/>
</dbReference>
<accession>A0AA86NEM8</accession>
<reference evidence="5" key="1">
    <citation type="submission" date="2023-06" db="EMBL/GenBank/DDBJ databases">
        <authorList>
            <person name="Kurt Z."/>
        </authorList>
    </citation>
    <scope>NUCLEOTIDE SEQUENCE</scope>
</reference>
<organism evidence="5">
    <name type="scientific">Hexamita inflata</name>
    <dbReference type="NCBI Taxonomy" id="28002"/>
    <lineage>
        <taxon>Eukaryota</taxon>
        <taxon>Metamonada</taxon>
        <taxon>Diplomonadida</taxon>
        <taxon>Hexamitidae</taxon>
        <taxon>Hexamitinae</taxon>
        <taxon>Hexamita</taxon>
    </lineage>
</organism>
<sequence>MSKSVHTYSDREKSAFVNFLNSALSTDLVIKEAGYIPIDPKTDQIFTSIKDGKLLAHLCAWCAPGSIDLSKMLQPKAGKPLNPFQISENVKYVLKCMRDAGMNLTTIGASDVTEGRAYMLFGLFFQLFKKGNDRLLQEEIQRARNRMMEMGIAFDEAKMSPDRILMDFFNEGSQLMDSKKQARSVKEVADLNLIASTFASRCPGKFSTSFLQGDQASMAKKIIEVAKEIGMPDSVTAEDLVENNSQLTMMFAQQMAVHFIQVPKPSDQFLIDFMKNACPGNLKITFDNVLENDCLFELIAKNAPETITKQYVKTAPIQQKAEQLCKVIKDLNLPDFLDPPKLLDPSKQQFVKEFVFEVYKAQLPIEPVIAQWVETQTGQKFTFTESDAGLVVAQVLSNATDNQELVEKYKQLEEDEKKIKMLQIELKKQSIHFCYPLDKITDTTADIQRMFLSETREHFPYVLDKQEINAETMLPAVNQHLRRHDKPELTDLSTQLKDMDVLASVVTAMLDLPDMNLTGLAGVQKAEKILKLLENNGIPRCMKAEQLAFGGDKFTITALQGVQKKILCPEEQNQLLELTTGVKVNPKLSNEEKLFQIVQAFAEQHNIEMPYTLVEFGQLSQEEQHKVLQELLAQMGIQETFATGCTDLMVNTIAQNLICQQLPSEDYLLSSIQTVLKKKVDSLEQTEQIHEFIRKHLNLKSLGPQLIKDACKEIYEKEPEKELVEKLAKFDNPLALKILSDIVGKQSAQMDALNAIVGRIAEIAAERLETKEALSDKEKQFMSFSMSCSDSVKPIFSLLVGEAPETLKLTEKDKQQALQLVKSHMDLEKEHKNLAKQYKSIQDLEKCAIESQLVLNHIEAISGKLPFTLKQMVCMPDYCHKQLLTQTFHDTEKTDKEYLKYVTKNMQLAGVPDQAPQQLSDLANGYGLSVVLCQVYPELAKTTDFADFETAEQYVEKVIEICTNNNLAVCPEAQSVLDGDEDSIKLILRQIYKPLDPIEDKIFMGAEMSQQFLDFNIDPKYKDLPQIAKIMLLANSVSDKPQPADQLLLRNDKPTLQSLFIASQIQQLTDQNYCIADKLIKSEKLQQAAVHDLLMLTVLPQNLVLRNCQEFIDPLQVEALRVASGLEEGCEPDQVLEYAAQQFAEKGLQMPFYSAEQMGAFDEKLAQIVASELYKMSLPKDEELEKFVNLVMHQTDYHSPKFDVNNRNAKIVLNDTQSFNYDVMKTLVNQLFPGLNKVAISQDIEENAQQILQYLDEQNIETSFIKPLDLINMNLDKVKIILSQMHHEIDPLEGKKAMSTEDLNQSIISLCQHQFMIPKTLMDPQFKNFNETFGFNTEEPNYTIAVLNDPKTFVTNLRLVRPGLNIKEYKGDIDFSKQEKLKEFELLLQTLQDNKIDTKYISPQELVDLVPEKINVLLTEILNPSESEKQMLLQDYNKYLNRINIQSPVVTMLDVYKIEVLLPLIAEMYPQAKDYIKHIKELPEEEKFDQIAELGQQLGVPSSLILSKDPIALKILQIPYDPIDDFIYISEAQTLEYLKEKGITLEAVNQIKMKELFQVVQTLLPEYKLNDQDPLTAIQKIFEQNMIPIFYNDGQVKAGNTKHLMAIINQVKLKQDNSKDFNQLKIIVNKLLSQAGIDLKIDSKADLNNPQVFSALLTATYPQLGEIEVKTFEELQNLLDECQLEIQLPTKIQKEQYQVSLLCDMLKRCKPSEELVNFINQIAAYQMELINSGKMNQNAAQIKISSYEDFRKPQNIAALLCAKFPDTYKMENIGFMSIPELVKLIQQDQRIVHKLNESEILSGKLDSIKQFVLEMYEPIDEITGKKLVSQELLTEFFNEQLKNKHIPGDFTIHSLSDLKDPRILAAIVATKYPDTVKLDKILDMTAKELAHLIQNDKRIKSKLTEQDIVQGKLDKLRSLAIELYDEVDQASGKKNMSTKELIQWVNDSFEVKQTIGLDNKLVQIEKLTDMVNPSATLAAFMCMKYPNSYKIEKIGAASVPELVQIVNDDRRVKCKLTESDLTDQNAAAIKSFLLDQYSPIDENTNKKLIPNQELLNWMNEIIENRVKRPDIIPRMQQFIETKKPLNLAAFICARYPETYKIEKLQHANPKELAQLIVADPKFKCKLSEVDITAGKLDKIRSFVLDQYQPMDLASGKPNIPQEQLIQWCNDLLEVKQIVGLDNQPIQLNKLLDLTKPENLAALLCAKYPSTYKMDKIGNMSIKELLQLIQDDKRIKCKLTEEDIKNQNVDAIKSFVLDMYQPIDESSNKKLPTNEQIINHLNEQLAKKKICNLDGQQIVLNSMKDLKNTQNVIAALCAKFPETYKMDKMMNLSAKDLAQIIQADKRIHCKLSEQDLEQGKLDKIRSMLLDLDDSIDKELDPTVPQQLVFKWLNTEIKNNKIQQLASVNIPQMRYALSSIPPLSLTEIIDLANPANLAAFICAKFPDTYKMDQLSKMNIKELAALIANEDRIKCKLTELDIKNANLDALTMFALDLYHPIDAVSDKRVLTQAQLIDWIKNSTGYEPKNLNFDLKDGQIIVELVKTLDPEIQAETIEEVLEYLHEAYPDLNYYTTENLGNQRFTQAFLTDLFEKFIMKPQIDNDTAITWVNDILSHQNLTTKQLSNITDLADGEILCAILATLDGDEDIFKNYQIAKDQNKHIPYIIETLSNKGIPDYLTQNDFIEMNGHKLLQIISEIHSDADLLMEEMKNKPAQLVEWITNELVLQGQSDMITDLKNMDAEYLEQLIPILDPQLQGTLEEIIDQLHNQGLATNLRIDHFQEEKPNLAAIELLFDGIRQRNQLPSQHLLNFVNSKLELKEPVMNLSSDMQDGIVLCKLLNKVAPELCDLKPLEIQNPHERAVMLSDYASRLDLGHLVQPEIILEGDQQKMEYILEKLIAKQKKAPEEYWAWVNTQLARAKHNELQTDDFVLTPAALCCMFEKKEFDKFKLVKEQMGIDNVFDLDQLQQATVLDTLLREQLNVDYVDIQDILDCSDKSYMLLDLLYEPAVDFTKVEMLPQNYLDSQLQNLNTEMSLEEMWQPQNLMSEIMALRPDLDFESVYTEESFEGQADKFLDVLKEEITNLRKLDYFDLISDTNAQKFLLSEVLVSKNKLGSKGQLDFVNDMLTKFTGGAKSIDTLNDLIDGQIFAQIMINTGLVDESDLKVPVHDKKGRFQKIADELTKLGFQYQLEANDFKNPQMCGIIAEFLDELIKPGDGIEHDQLLGWISDKIDEPVEDMALVFKEPDMIVKLSEILCNTAKGMELQLQPIELDSPNKIEILLNQCHQLGIAKMAKIQDLLDLNPETMDYVMTEIFAQDLPFEADLVAQLNDLLKEANLELKIDNLTDLQDNMILAQIMNELDPVTAEKKNKRIKDPLESLLKNARNLNLSNYIQPEDLTKMDKLKVMLRTAMQQRDQLNQDLIDVSKIMDDINMRIRNGEEVKIDPIHLQNLRETCAFAKFMLKLKPECFDNSRLYDYPRVKSQMKGWQIQNVMNYNVCAKVLQSGFDLDMRGVSGRDMLCGENKYLSGVLFRLSDLEHKRMSSKFDPEEVIKRRELNVDYNNLKEDNVKQILDLIVPGAVKTREGHQVQMNYLLDIARGMGIYTFLKAQDLTNPELAKAFVWQMLELLEKK</sequence>
<keyword evidence="7" id="KW-1185">Reference proteome</keyword>
<comment type="caution">
    <text evidence="5">The sequence shown here is derived from an EMBL/GenBank/DDBJ whole genome shotgun (WGS) entry which is preliminary data.</text>
</comment>
<dbReference type="Gene3D" id="1.10.418.10">
    <property type="entry name" value="Calponin-like domain"/>
    <property type="match status" value="3"/>
</dbReference>
<dbReference type="GO" id="GO:0032432">
    <property type="term" value="C:actin filament bundle"/>
    <property type="evidence" value="ECO:0007669"/>
    <property type="project" value="TreeGrafter"/>
</dbReference>
<evidence type="ECO:0000313" key="5">
    <source>
        <dbReference type="EMBL" id="CAI9917790.1"/>
    </source>
</evidence>
<dbReference type="GO" id="GO:0051017">
    <property type="term" value="P:actin filament bundle assembly"/>
    <property type="evidence" value="ECO:0007669"/>
    <property type="project" value="InterPro"/>
</dbReference>
<evidence type="ECO:0000313" key="6">
    <source>
        <dbReference type="EMBL" id="CAL6106479.1"/>
    </source>
</evidence>
<evidence type="ECO:0000256" key="3">
    <source>
        <dbReference type="SAM" id="Coils"/>
    </source>
</evidence>
<dbReference type="Pfam" id="PF00307">
    <property type="entry name" value="CH"/>
    <property type="match status" value="3"/>
</dbReference>
<feature type="coiled-coil region" evidence="3">
    <location>
        <begin position="402"/>
        <end position="432"/>
    </location>
</feature>
<dbReference type="InterPro" id="IPR036872">
    <property type="entry name" value="CH_dom_sf"/>
</dbReference>
<reference evidence="6 7" key="2">
    <citation type="submission" date="2024-07" db="EMBL/GenBank/DDBJ databases">
        <authorList>
            <person name="Akdeniz Z."/>
        </authorList>
    </citation>
    <scope>NUCLEOTIDE SEQUENCE [LARGE SCALE GENOMIC DNA]</scope>
</reference>
<keyword evidence="2" id="KW-0009">Actin-binding</keyword>
<evidence type="ECO:0000313" key="7">
    <source>
        <dbReference type="Proteomes" id="UP001642409"/>
    </source>
</evidence>
<evidence type="ECO:0000256" key="2">
    <source>
        <dbReference type="ARBA" id="ARBA00023203"/>
    </source>
</evidence>
<evidence type="ECO:0000259" key="4">
    <source>
        <dbReference type="PROSITE" id="PS50021"/>
    </source>
</evidence>
<dbReference type="EMBL" id="CAXDID020000611">
    <property type="protein sequence ID" value="CAL6106479.1"/>
    <property type="molecule type" value="Genomic_DNA"/>
</dbReference>
<dbReference type="GO" id="GO:0051015">
    <property type="term" value="F:actin filament binding"/>
    <property type="evidence" value="ECO:0007669"/>
    <property type="project" value="InterPro"/>
</dbReference>
<dbReference type="SMART" id="SM00033">
    <property type="entry name" value="CH"/>
    <property type="match status" value="3"/>
</dbReference>
<dbReference type="SUPFAM" id="SSF47576">
    <property type="entry name" value="Calponin-homology domain, CH-domain"/>
    <property type="match status" value="2"/>
</dbReference>
<dbReference type="EMBL" id="CATOUU010000139">
    <property type="protein sequence ID" value="CAI9917790.1"/>
    <property type="molecule type" value="Genomic_DNA"/>
</dbReference>
<name>A0AA86NEM8_9EUKA</name>
<dbReference type="InterPro" id="IPR001715">
    <property type="entry name" value="CH_dom"/>
</dbReference>
<keyword evidence="3" id="KW-0175">Coiled coil</keyword>
<proteinExistence type="predicted"/>
<feature type="domain" description="Calponin-homology (CH)" evidence="4">
    <location>
        <begin position="2597"/>
        <end position="2701"/>
    </location>
</feature>
<evidence type="ECO:0000256" key="1">
    <source>
        <dbReference type="ARBA" id="ARBA00022737"/>
    </source>
</evidence>
<feature type="domain" description="Calponin-homology (CH)" evidence="4">
    <location>
        <begin position="2800"/>
        <end position="2900"/>
    </location>
</feature>
<dbReference type="PANTHER" id="PTHR19961:SF18">
    <property type="entry name" value="FI19014P1"/>
    <property type="match status" value="1"/>
</dbReference>
<dbReference type="PROSITE" id="PS50021">
    <property type="entry name" value="CH"/>
    <property type="match status" value="3"/>
</dbReference>
<feature type="domain" description="Calponin-homology (CH)" evidence="4">
    <location>
        <begin position="10"/>
        <end position="132"/>
    </location>
</feature>
<dbReference type="GO" id="GO:0005884">
    <property type="term" value="C:actin filament"/>
    <property type="evidence" value="ECO:0007669"/>
    <property type="project" value="TreeGrafter"/>
</dbReference>
<dbReference type="InterPro" id="IPR039959">
    <property type="entry name" value="Fimbrin/Plastin"/>
</dbReference>
<keyword evidence="1" id="KW-0677">Repeat</keyword>
<protein>
    <submittedName>
        <fullName evidence="5 6">Plastin</fullName>
    </submittedName>
</protein>